<dbReference type="EMBL" id="KI635745">
    <property type="protein sequence ID" value="ETB60836.1"/>
    <property type="molecule type" value="Genomic_DNA"/>
</dbReference>
<sequence length="311" mass="36243">CKEFDIFWKLFRDELNDSKQYNFNNVAFKKYCPNNNCDDDINKINAGCLWLFNSLFGTCGYSFDTKYYKDEAIFIMMWLGYILNIKPPDNINTLNDFYSEHIKNNTEYTKVNIINQKHKNYKEVIDEINGYMNINISHMDKFYELLKLLCNMDTTYTSNNGNKCSEYAKKFADEYQKLFDDDTNTDDSSYSKLLLVLSKYYNNFDKGRSYNITSIYLPPLPTEKTEKKVNVVVSDETKTDDSLSGTDQSDNVTTIPSYENTLSGSSLVKKLIPALSILIAIVFCLGISYKYSLFGFRKRAQKQHLRKNVKK</sequence>
<evidence type="ECO:0000256" key="1">
    <source>
        <dbReference type="SAM" id="Phobius"/>
    </source>
</evidence>
<organism evidence="2 3">
    <name type="scientific">Plasmodium yoelii 17X</name>
    <dbReference type="NCBI Taxonomy" id="1323249"/>
    <lineage>
        <taxon>Eukaryota</taxon>
        <taxon>Sar</taxon>
        <taxon>Alveolata</taxon>
        <taxon>Apicomplexa</taxon>
        <taxon>Aconoidasida</taxon>
        <taxon>Haemosporida</taxon>
        <taxon>Plasmodiidae</taxon>
        <taxon>Plasmodium</taxon>
        <taxon>Plasmodium (Vinckeia)</taxon>
    </lineage>
</organism>
<keyword evidence="1" id="KW-0472">Membrane</keyword>
<evidence type="ECO:0000313" key="3">
    <source>
        <dbReference type="Proteomes" id="UP000018538"/>
    </source>
</evidence>
<feature type="transmembrane region" description="Helical" evidence="1">
    <location>
        <begin position="271"/>
        <end position="289"/>
    </location>
</feature>
<reference evidence="2 3" key="1">
    <citation type="submission" date="2013-11" db="EMBL/GenBank/DDBJ databases">
        <title>The Genome Sequence of Plasmodium yoelii 17X.</title>
        <authorList>
            <consortium name="The Broad Institute Genomics Platform"/>
            <consortium name="The Broad Institute Genome Sequencing Center for Infectious Disease"/>
            <person name="Neafsey D."/>
            <person name="Adams J."/>
            <person name="Walker B."/>
            <person name="Young S.K."/>
            <person name="Zeng Q."/>
            <person name="Gargeya S."/>
            <person name="Fitzgerald M."/>
            <person name="Haas B."/>
            <person name="Abouelleil A."/>
            <person name="Alvarado L."/>
            <person name="Chapman S.B."/>
            <person name="Gainer-Dewar J."/>
            <person name="Goldberg J."/>
            <person name="Griggs A."/>
            <person name="Gujja S."/>
            <person name="Hansen M."/>
            <person name="Howarth C."/>
            <person name="Imamovic A."/>
            <person name="Ireland A."/>
            <person name="Larimer J."/>
            <person name="McCowan C."/>
            <person name="Murphy C."/>
            <person name="Pearson M."/>
            <person name="Poon T.W."/>
            <person name="Priest M."/>
            <person name="Roberts A."/>
            <person name="Saif S."/>
            <person name="Shea T."/>
            <person name="Sykes S."/>
            <person name="Wortman J."/>
            <person name="Nusbaum C."/>
            <person name="Birren B."/>
        </authorList>
    </citation>
    <scope>NUCLEOTIDE SEQUENCE [LARGE SCALE GENOMIC DNA]</scope>
    <source>
        <strain evidence="2 3">17X</strain>
    </source>
</reference>
<accession>V7PMK6</accession>
<dbReference type="Proteomes" id="UP000018538">
    <property type="component" value="Unassembled WGS sequence"/>
</dbReference>
<evidence type="ECO:0000313" key="2">
    <source>
        <dbReference type="EMBL" id="ETB60836.1"/>
    </source>
</evidence>
<dbReference type="AlphaFoldDB" id="V7PMK6"/>
<name>V7PMK6_PLAYE</name>
<feature type="non-terminal residue" evidence="2">
    <location>
        <position position="1"/>
    </location>
</feature>
<evidence type="ECO:0008006" key="4">
    <source>
        <dbReference type="Google" id="ProtNLM"/>
    </source>
</evidence>
<dbReference type="InterPro" id="IPR006477">
    <property type="entry name" value="Yir_bir_cir"/>
</dbReference>
<keyword evidence="1" id="KW-0812">Transmembrane</keyword>
<dbReference type="Pfam" id="PF06022">
    <property type="entry name" value="Cir_Bir_Yir"/>
    <property type="match status" value="1"/>
</dbReference>
<dbReference type="NCBIfam" id="TIGR01590">
    <property type="entry name" value="yir-bir-cir_Pla"/>
    <property type="match status" value="1"/>
</dbReference>
<keyword evidence="1" id="KW-1133">Transmembrane helix</keyword>
<gene>
    <name evidence="2" type="ORF">YYC_02136</name>
</gene>
<proteinExistence type="predicted"/>
<keyword evidence="3" id="KW-1185">Reference proteome</keyword>
<protein>
    <recommendedName>
        <fullName evidence="4">YIR protein</fullName>
    </recommendedName>
</protein>